<sequence length="229" mass="24917">MRRRIAAFVVILVVVVGLLIAFSAFGGNSDDEQAAPESTPASAPAKPEDEGASSESSQEMESESESPSTTENSKREEKDDAEKSSEPSASVDPALADKDTCELSDLIIRASSDATTYPNGVQPNFGMTVINPTGADCEINLDEESLRFEVYRISDNRRMWADTDCYDSVQRGEYNFPAGEERSFDAVWSRLASDRDGECSERPAVDPGAYFLHTVIGDNASEPYTFNLA</sequence>
<name>A0A110A9B3_9CORY</name>
<feature type="compositionally biased region" description="Basic and acidic residues" evidence="1">
    <location>
        <begin position="72"/>
        <end position="85"/>
    </location>
</feature>
<gene>
    <name evidence="3" type="ORF">AYJ05_06895</name>
    <name evidence="2" type="ORF">HF853_03745</name>
</gene>
<dbReference type="AlphaFoldDB" id="A0A110A9B3"/>
<dbReference type="EMBL" id="LSTQ01000008">
    <property type="protein sequence ID" value="OAH30489.1"/>
    <property type="molecule type" value="Genomic_DNA"/>
</dbReference>
<dbReference type="OrthoDB" id="4772932at2"/>
<dbReference type="Proteomes" id="UP000544551">
    <property type="component" value="Unassembled WGS sequence"/>
</dbReference>
<evidence type="ECO:0000313" key="4">
    <source>
        <dbReference type="Proteomes" id="UP000076947"/>
    </source>
</evidence>
<reference evidence="4" key="1">
    <citation type="submission" date="2016-02" db="EMBL/GenBank/DDBJ databases">
        <authorList>
            <person name="Kaur G."/>
            <person name="Nair G.R."/>
            <person name="Mayilraj S."/>
        </authorList>
    </citation>
    <scope>NUCLEOTIDE SEQUENCE [LARGE SCALE GENOMIC DNA]</scope>
    <source>
        <strain evidence="4">GA-15</strain>
    </source>
</reference>
<keyword evidence="4" id="KW-1185">Reference proteome</keyword>
<reference evidence="3" key="2">
    <citation type="submission" date="2016-02" db="EMBL/GenBank/DDBJ databases">
        <authorList>
            <person name="Wen L."/>
            <person name="He K."/>
            <person name="Yang H."/>
        </authorList>
    </citation>
    <scope>NUCLEOTIDE SEQUENCE [LARGE SCALE GENOMIC DNA]</scope>
    <source>
        <strain evidence="3">GA-15</strain>
    </source>
</reference>
<organism evidence="3 4">
    <name type="scientific">Corynebacterium stationis</name>
    <dbReference type="NCBI Taxonomy" id="1705"/>
    <lineage>
        <taxon>Bacteria</taxon>
        <taxon>Bacillati</taxon>
        <taxon>Actinomycetota</taxon>
        <taxon>Actinomycetes</taxon>
        <taxon>Mycobacteriales</taxon>
        <taxon>Corynebacteriaceae</taxon>
        <taxon>Corynebacterium</taxon>
    </lineage>
</organism>
<protein>
    <submittedName>
        <fullName evidence="3">Uncharacterized protein</fullName>
    </submittedName>
</protein>
<dbReference type="STRING" id="1705.CA21670_10730"/>
<comment type="caution">
    <text evidence="3">The sequence shown here is derived from an EMBL/GenBank/DDBJ whole genome shotgun (WGS) entry which is preliminary data.</text>
</comment>
<reference evidence="2 5" key="3">
    <citation type="submission" date="2020-04" db="EMBL/GenBank/DDBJ databases">
        <authorList>
            <person name="Hitch T.C.A."/>
            <person name="Wylensek D."/>
            <person name="Clavel T."/>
        </authorList>
    </citation>
    <scope>NUCLEOTIDE SEQUENCE [LARGE SCALE GENOMIC DNA]</scope>
    <source>
        <strain evidence="2 5">BL-383-APC-3D</strain>
    </source>
</reference>
<evidence type="ECO:0000313" key="3">
    <source>
        <dbReference type="EMBL" id="OAH30489.1"/>
    </source>
</evidence>
<dbReference type="EMBL" id="JABAFZ010000003">
    <property type="protein sequence ID" value="NME88799.1"/>
    <property type="molecule type" value="Genomic_DNA"/>
</dbReference>
<proteinExistence type="predicted"/>
<feature type="compositionally biased region" description="Low complexity" evidence="1">
    <location>
        <begin position="35"/>
        <end position="45"/>
    </location>
</feature>
<feature type="region of interest" description="Disordered" evidence="1">
    <location>
        <begin position="27"/>
        <end position="96"/>
    </location>
</feature>
<dbReference type="Proteomes" id="UP000076947">
    <property type="component" value="Unassembled WGS sequence"/>
</dbReference>
<evidence type="ECO:0000313" key="5">
    <source>
        <dbReference type="Proteomes" id="UP000544551"/>
    </source>
</evidence>
<evidence type="ECO:0000313" key="2">
    <source>
        <dbReference type="EMBL" id="NME88799.1"/>
    </source>
</evidence>
<accession>A0A110A9B3</accession>
<evidence type="ECO:0000256" key="1">
    <source>
        <dbReference type="SAM" id="MobiDB-lite"/>
    </source>
</evidence>